<evidence type="ECO:0000256" key="1">
    <source>
        <dbReference type="SAM" id="MobiDB-lite"/>
    </source>
</evidence>
<feature type="region of interest" description="Disordered" evidence="1">
    <location>
        <begin position="234"/>
        <end position="260"/>
    </location>
</feature>
<evidence type="ECO:0000313" key="4">
    <source>
        <dbReference type="Proteomes" id="UP000652761"/>
    </source>
</evidence>
<dbReference type="Pfam" id="PF23733">
    <property type="entry name" value="GRXCR1-2_C"/>
    <property type="match status" value="1"/>
</dbReference>
<feature type="compositionally biased region" description="Basic and acidic residues" evidence="1">
    <location>
        <begin position="245"/>
        <end position="260"/>
    </location>
</feature>
<dbReference type="PROSITE" id="PS51354">
    <property type="entry name" value="GLUTAREDOXIN_2"/>
    <property type="match status" value="1"/>
</dbReference>
<dbReference type="CDD" id="cd03031">
    <property type="entry name" value="GRX_GRX_like"/>
    <property type="match status" value="1"/>
</dbReference>
<dbReference type="OrthoDB" id="423313at2759"/>
<feature type="domain" description="Glutaredoxin" evidence="2">
    <location>
        <begin position="306"/>
        <end position="373"/>
    </location>
</feature>
<comment type="caution">
    <text evidence="3">The sequence shown here is derived from an EMBL/GenBank/DDBJ whole genome shotgun (WGS) entry which is preliminary data.</text>
</comment>
<dbReference type="SUPFAM" id="SSF52833">
    <property type="entry name" value="Thioredoxin-like"/>
    <property type="match status" value="1"/>
</dbReference>
<protein>
    <recommendedName>
        <fullName evidence="2">Glutaredoxin domain-containing protein</fullName>
    </recommendedName>
</protein>
<dbReference type="Gene3D" id="3.40.30.10">
    <property type="entry name" value="Glutaredoxin"/>
    <property type="match status" value="1"/>
</dbReference>
<name>A0A843X6D6_COLES</name>
<dbReference type="PANTHER" id="PTHR45669:SF30">
    <property type="entry name" value="OS04G0641300 PROTEIN"/>
    <property type="match status" value="1"/>
</dbReference>
<accession>A0A843X6D6</accession>
<dbReference type="InterPro" id="IPR036249">
    <property type="entry name" value="Thioredoxin-like_sf"/>
</dbReference>
<proteinExistence type="predicted"/>
<dbReference type="InterPro" id="IPR002109">
    <property type="entry name" value="Glutaredoxin"/>
</dbReference>
<dbReference type="AlphaFoldDB" id="A0A843X6D6"/>
<dbReference type="Proteomes" id="UP000652761">
    <property type="component" value="Unassembled WGS sequence"/>
</dbReference>
<dbReference type="EMBL" id="NMUH01005293">
    <property type="protein sequence ID" value="MQM12380.1"/>
    <property type="molecule type" value="Genomic_DNA"/>
</dbReference>
<keyword evidence="4" id="KW-1185">Reference proteome</keyword>
<sequence>MGCTGSKQARRERHRSPSPLARSYSMPVHHPPQRKGDSCHVVALTSTTLGSLRLDSLREGCGHRGCPHCRREADDEDEPMKKTLNDRKSTAAGAPDVDGFSAEVLKAKAWSEMIERRIPAPKTPTKTPPNEPEVINTWELMEGLEDASPLYRFPATGDAAAVMERSFSFHSVQEICKETEPKPKPKRANGSVSPEPMWMELDGDGGEGDAFISDFDPDIISSFRKAFEELSPEHPFQLTAQQPDEPEKLAADENRRTKDDDHRIPAVTGIVKARISAFQGKIDAKKAQFAASRPCTRPPGSEGKVVFYFTSLRGVRRTYEDCCAVRLILRSYAIRVDERDVSMHGGFKEELNTILGPGFGGNRLPRVFADGRYLGGAEEVWQMHDAGDLWEALEGCEVLVGGKDASCRACGDVRFLPCETCSGSCKVYVEEVEDEEEEPDGEEDMDSGGFRRCPDCNENGLVRCPVCCSG</sequence>
<dbReference type="Pfam" id="PF00462">
    <property type="entry name" value="Glutaredoxin"/>
    <property type="match status" value="1"/>
</dbReference>
<organism evidence="3 4">
    <name type="scientific">Colocasia esculenta</name>
    <name type="common">Wild taro</name>
    <name type="synonym">Arum esculentum</name>
    <dbReference type="NCBI Taxonomy" id="4460"/>
    <lineage>
        <taxon>Eukaryota</taxon>
        <taxon>Viridiplantae</taxon>
        <taxon>Streptophyta</taxon>
        <taxon>Embryophyta</taxon>
        <taxon>Tracheophyta</taxon>
        <taxon>Spermatophyta</taxon>
        <taxon>Magnoliopsida</taxon>
        <taxon>Liliopsida</taxon>
        <taxon>Araceae</taxon>
        <taxon>Aroideae</taxon>
        <taxon>Colocasieae</taxon>
        <taxon>Colocasia</taxon>
    </lineage>
</organism>
<evidence type="ECO:0000313" key="3">
    <source>
        <dbReference type="EMBL" id="MQM12380.1"/>
    </source>
</evidence>
<gene>
    <name evidence="3" type="ORF">Taro_045298</name>
</gene>
<evidence type="ECO:0000259" key="2">
    <source>
        <dbReference type="Pfam" id="PF00462"/>
    </source>
</evidence>
<dbReference type="SMR" id="A0A843X6D6"/>
<feature type="region of interest" description="Disordered" evidence="1">
    <location>
        <begin position="1"/>
        <end position="37"/>
    </location>
</feature>
<dbReference type="PANTHER" id="PTHR45669">
    <property type="entry name" value="GLUTAREDOXIN DOMAIN-CONTAINING CYSTEINE-RICH PROTEIN CG12206-RELATED"/>
    <property type="match status" value="1"/>
</dbReference>
<reference evidence="3" key="1">
    <citation type="submission" date="2017-07" db="EMBL/GenBank/DDBJ databases">
        <title>Taro Niue Genome Assembly and Annotation.</title>
        <authorList>
            <person name="Atibalentja N."/>
            <person name="Keating K."/>
            <person name="Fields C.J."/>
        </authorList>
    </citation>
    <scope>NUCLEOTIDE SEQUENCE</scope>
    <source>
        <strain evidence="3">Niue_2</strain>
        <tissue evidence="3">Leaf</tissue>
    </source>
</reference>